<protein>
    <submittedName>
        <fullName evidence="1">Uncharacterized protein</fullName>
    </submittedName>
</protein>
<evidence type="ECO:0000313" key="2">
    <source>
        <dbReference type="Proteomes" id="UP000238655"/>
    </source>
</evidence>
<name>A0A2S5DZH6_9BURK</name>
<comment type="caution">
    <text evidence="1">The sequence shown here is derived from an EMBL/GenBank/DDBJ whole genome shotgun (WGS) entry which is preliminary data.</text>
</comment>
<reference evidence="1 2" key="1">
    <citation type="submission" date="2018-01" db="EMBL/GenBank/DDBJ databases">
        <title>Successful Treatment of Persistent Burkholderia cepacia Bacteremia with Ceftazidime-Avibactam.</title>
        <authorList>
            <person name="Tamma P."/>
            <person name="Fan Y."/>
            <person name="Bergman Y."/>
            <person name="Sick-Samuels A."/>
            <person name="Hsu A."/>
            <person name="Timp W."/>
            <person name="Simner P."/>
        </authorList>
    </citation>
    <scope>NUCLEOTIDE SEQUENCE [LARGE SCALE GENOMIC DNA]</scope>
    <source>
        <strain evidence="1 2">170816</strain>
    </source>
</reference>
<dbReference type="AlphaFoldDB" id="A0A2S5DZH6"/>
<proteinExistence type="predicted"/>
<dbReference type="RefSeq" id="WP_089460614.1">
    <property type="nucleotide sequence ID" value="NZ_CM009575.1"/>
</dbReference>
<sequence>MTDGRPEELTEHQADTSTKNDTLILNALGLLEDPTKRGKRKATVAAICELTGLSRNTIRNRQWACDRIQTLKRKLKAGAVTPAAAQSTSEQTAEPTLDDLRKRIRRILEQNALLYEEILSLQSTIAKKDSEIAALKARNNFSIVPPTGRETE</sequence>
<dbReference type="GeneID" id="93028038"/>
<evidence type="ECO:0000313" key="1">
    <source>
        <dbReference type="EMBL" id="POZ84540.1"/>
    </source>
</evidence>
<dbReference type="Proteomes" id="UP000238655">
    <property type="component" value="Chromosome 1"/>
</dbReference>
<gene>
    <name evidence="1" type="ORF">C3743_31800</name>
</gene>
<accession>A0A2S5DZH6</accession>
<dbReference type="EMBL" id="PQVP01000002">
    <property type="protein sequence ID" value="POZ84540.1"/>
    <property type="molecule type" value="Genomic_DNA"/>
</dbReference>
<organism evidence="1 2">
    <name type="scientific">Burkholderia contaminans</name>
    <dbReference type="NCBI Taxonomy" id="488447"/>
    <lineage>
        <taxon>Bacteria</taxon>
        <taxon>Pseudomonadati</taxon>
        <taxon>Pseudomonadota</taxon>
        <taxon>Betaproteobacteria</taxon>
        <taxon>Burkholderiales</taxon>
        <taxon>Burkholderiaceae</taxon>
        <taxon>Burkholderia</taxon>
        <taxon>Burkholderia cepacia complex</taxon>
    </lineage>
</organism>